<feature type="compositionally biased region" description="Basic and acidic residues" evidence="7">
    <location>
        <begin position="92"/>
        <end position="108"/>
    </location>
</feature>
<dbReference type="RefSeq" id="XP_018997628.1">
    <property type="nucleotide sequence ID" value="XM_019135201.1"/>
</dbReference>
<dbReference type="InterPro" id="IPR037869">
    <property type="entry name" value="Spp1/CFP1"/>
</dbReference>
<dbReference type="EMBL" id="AWGJ01000002">
    <property type="protein sequence ID" value="ODN83628.1"/>
    <property type="molecule type" value="Genomic_DNA"/>
</dbReference>
<dbReference type="GeneID" id="30153039"/>
<dbReference type="GO" id="GO:0008270">
    <property type="term" value="F:zinc ion binding"/>
    <property type="evidence" value="ECO:0007669"/>
    <property type="project" value="UniProtKB-KW"/>
</dbReference>
<evidence type="ECO:0000256" key="1">
    <source>
        <dbReference type="ARBA" id="ARBA00004123"/>
    </source>
</evidence>
<feature type="region of interest" description="Disordered" evidence="7">
    <location>
        <begin position="393"/>
        <end position="416"/>
    </location>
</feature>
<evidence type="ECO:0000313" key="10">
    <source>
        <dbReference type="Proteomes" id="UP000094065"/>
    </source>
</evidence>
<name>A0A1E3I521_9TREE</name>
<evidence type="ECO:0000256" key="6">
    <source>
        <dbReference type="PROSITE-ProRule" id="PRU00146"/>
    </source>
</evidence>
<feature type="compositionally biased region" description="Basic and acidic residues" evidence="7">
    <location>
        <begin position="167"/>
        <end position="176"/>
    </location>
</feature>
<dbReference type="Gene3D" id="3.30.40.10">
    <property type="entry name" value="Zinc/RING finger domain, C3HC4 (zinc finger)"/>
    <property type="match status" value="1"/>
</dbReference>
<feature type="compositionally biased region" description="Low complexity" evidence="7">
    <location>
        <begin position="110"/>
        <end position="121"/>
    </location>
</feature>
<dbReference type="SMART" id="SM00249">
    <property type="entry name" value="PHD"/>
    <property type="match status" value="1"/>
</dbReference>
<evidence type="ECO:0000256" key="7">
    <source>
        <dbReference type="SAM" id="MobiDB-lite"/>
    </source>
</evidence>
<dbReference type="GO" id="GO:0048188">
    <property type="term" value="C:Set1C/COMPASS complex"/>
    <property type="evidence" value="ECO:0007669"/>
    <property type="project" value="InterPro"/>
</dbReference>
<feature type="compositionally biased region" description="Pro residues" evidence="7">
    <location>
        <begin position="1"/>
        <end position="18"/>
    </location>
</feature>
<dbReference type="STRING" id="1295533.A0A1E3I521"/>
<dbReference type="PROSITE" id="PS50016">
    <property type="entry name" value="ZF_PHD_2"/>
    <property type="match status" value="1"/>
</dbReference>
<protein>
    <recommendedName>
        <fullName evidence="8">PHD-type domain-containing protein</fullName>
    </recommendedName>
</protein>
<comment type="subcellular location">
    <subcellularLocation>
        <location evidence="1">Nucleus</location>
    </subcellularLocation>
</comment>
<gene>
    <name evidence="9" type="ORF">L202_01730</name>
</gene>
<dbReference type="SUPFAM" id="SSF57903">
    <property type="entry name" value="FYVE/PHD zinc finger"/>
    <property type="match status" value="1"/>
</dbReference>
<reference evidence="9 10" key="1">
    <citation type="submission" date="2016-06" db="EMBL/GenBank/DDBJ databases">
        <title>Evolution of pathogenesis and genome organization in the Tremellales.</title>
        <authorList>
            <person name="Cuomo C."/>
            <person name="Litvintseva A."/>
            <person name="Heitman J."/>
            <person name="Chen Y."/>
            <person name="Sun S."/>
            <person name="Springer D."/>
            <person name="Dromer F."/>
            <person name="Young S."/>
            <person name="Zeng Q."/>
            <person name="Chapman S."/>
            <person name="Gujja S."/>
            <person name="Saif S."/>
            <person name="Birren B."/>
        </authorList>
    </citation>
    <scope>NUCLEOTIDE SEQUENCE [LARGE SCALE GENOMIC DNA]</scope>
    <source>
        <strain evidence="9 10">CBS 6039</strain>
    </source>
</reference>
<evidence type="ECO:0000256" key="5">
    <source>
        <dbReference type="ARBA" id="ARBA00023242"/>
    </source>
</evidence>
<keyword evidence="5" id="KW-0539">Nucleus</keyword>
<keyword evidence="4" id="KW-0862">Zinc</keyword>
<dbReference type="OrthoDB" id="436852at2759"/>
<dbReference type="AlphaFoldDB" id="A0A1E3I521"/>
<evidence type="ECO:0000256" key="4">
    <source>
        <dbReference type="ARBA" id="ARBA00022833"/>
    </source>
</evidence>
<dbReference type="InterPro" id="IPR013083">
    <property type="entry name" value="Znf_RING/FYVE/PHD"/>
</dbReference>
<keyword evidence="3 6" id="KW-0863">Zinc-finger</keyword>
<feature type="domain" description="PHD-type" evidence="8">
    <location>
        <begin position="208"/>
        <end position="262"/>
    </location>
</feature>
<dbReference type="Proteomes" id="UP000094065">
    <property type="component" value="Unassembled WGS sequence"/>
</dbReference>
<feature type="compositionally biased region" description="Polar residues" evidence="7">
    <location>
        <begin position="130"/>
        <end position="150"/>
    </location>
</feature>
<dbReference type="InterPro" id="IPR019787">
    <property type="entry name" value="Znf_PHD-finger"/>
</dbReference>
<proteinExistence type="predicted"/>
<dbReference type="PANTHER" id="PTHR46174:SF1">
    <property type="entry name" value="CXXC-TYPE ZINC FINGER PROTEIN 1"/>
    <property type="match status" value="1"/>
</dbReference>
<dbReference type="InterPro" id="IPR001965">
    <property type="entry name" value="Znf_PHD"/>
</dbReference>
<keyword evidence="2" id="KW-0479">Metal-binding</keyword>
<dbReference type="PROSITE" id="PS01359">
    <property type="entry name" value="ZF_PHD_1"/>
    <property type="match status" value="1"/>
</dbReference>
<evidence type="ECO:0000313" key="9">
    <source>
        <dbReference type="EMBL" id="ODN83628.1"/>
    </source>
</evidence>
<feature type="region of interest" description="Disordered" evidence="7">
    <location>
        <begin position="1"/>
        <end position="199"/>
    </location>
</feature>
<dbReference type="PANTHER" id="PTHR46174">
    <property type="entry name" value="CXXC-TYPE ZINC FINGER PROTEIN 1"/>
    <property type="match status" value="1"/>
</dbReference>
<dbReference type="InterPro" id="IPR019786">
    <property type="entry name" value="Zinc_finger_PHD-type_CS"/>
</dbReference>
<accession>A0A1E3I521</accession>
<evidence type="ECO:0000259" key="8">
    <source>
        <dbReference type="PROSITE" id="PS50016"/>
    </source>
</evidence>
<sequence length="522" mass="55503">MGDPPPQSSPSAGRPPGPFSRLSEKAPTPLTHPESEPEPSQTLDIDPANVAGGNVDVAPGTPIAGEEDRKPAGAENAPQLHPAASGGADNDVEMHDAFEELFNSRHADFAPGPSTAASSPSKMEAVDLARSQSNGSSHSGANKKSLTNGLKSATSSAPSSKKGKGKTKVDELKGTRDGNSGSRSATPPAPTIPTQYTSPSGAPVDGGAVYCICRRPYDEEEDEGLMVGCESCDGWYHAECVGLDEDKVDLLDVYICKSCERSTAQRTMYKQACKRDGCYKSVAGSNSKFCSARCAYRYSQATLGAVTSKQSLKQLAKGLANFPPPNLGVSIIQHIPPTTPDVSQSPYDDVQFQLSMIQSQLESTLKAINIIQKRQAVLSAAIEKCDSLTPIVVDDGAPPKKSKKKGGGPAPPKEDKPCGWVVVLIAEDEEVDQGVKGHGAGIVVEGAEDWQVCMLPRRKCDRHQGWQKTIAVALDFELATLSRTQNSLLECQRSIEEALEAQRISTEARDSFLAKRDSAKRS</sequence>
<evidence type="ECO:0000256" key="2">
    <source>
        <dbReference type="ARBA" id="ARBA00022723"/>
    </source>
</evidence>
<evidence type="ECO:0000256" key="3">
    <source>
        <dbReference type="ARBA" id="ARBA00022771"/>
    </source>
</evidence>
<dbReference type="Pfam" id="PF00628">
    <property type="entry name" value="PHD"/>
    <property type="match status" value="1"/>
</dbReference>
<dbReference type="GO" id="GO:0045893">
    <property type="term" value="P:positive regulation of DNA-templated transcription"/>
    <property type="evidence" value="ECO:0007669"/>
    <property type="project" value="TreeGrafter"/>
</dbReference>
<feature type="compositionally biased region" description="Low complexity" evidence="7">
    <location>
        <begin position="151"/>
        <end position="160"/>
    </location>
</feature>
<comment type="caution">
    <text evidence="9">The sequence shown here is derived from an EMBL/GenBank/DDBJ whole genome shotgun (WGS) entry which is preliminary data.</text>
</comment>
<dbReference type="InterPro" id="IPR011011">
    <property type="entry name" value="Znf_FYVE_PHD"/>
</dbReference>
<keyword evidence="10" id="KW-1185">Reference proteome</keyword>
<organism evidence="9 10">
    <name type="scientific">Cryptococcus amylolentus CBS 6039</name>
    <dbReference type="NCBI Taxonomy" id="1295533"/>
    <lineage>
        <taxon>Eukaryota</taxon>
        <taxon>Fungi</taxon>
        <taxon>Dikarya</taxon>
        <taxon>Basidiomycota</taxon>
        <taxon>Agaricomycotina</taxon>
        <taxon>Tremellomycetes</taxon>
        <taxon>Tremellales</taxon>
        <taxon>Cryptococcaceae</taxon>
        <taxon>Cryptococcus</taxon>
    </lineage>
</organism>